<dbReference type="Proteomes" id="UP000183894">
    <property type="component" value="Unassembled WGS sequence"/>
</dbReference>
<feature type="coiled-coil region" evidence="1">
    <location>
        <begin position="7"/>
        <end position="34"/>
    </location>
</feature>
<reference evidence="2 3" key="1">
    <citation type="submission" date="2016-10" db="EMBL/GenBank/DDBJ databases">
        <authorList>
            <person name="de Groot N.N."/>
        </authorList>
    </citation>
    <scope>NUCLEOTIDE SEQUENCE [LARGE SCALE GENOMIC DNA]</scope>
    <source>
        <strain evidence="2 3">CDM_5</strain>
    </source>
</reference>
<keyword evidence="1" id="KW-0175">Coiled coil</keyword>
<dbReference type="AlphaFoldDB" id="A0A1H7QPW8"/>
<protein>
    <submittedName>
        <fullName evidence="2">Uncharacterized protein</fullName>
    </submittedName>
</protein>
<name>A0A1H7QPW8_HALLR</name>
<dbReference type="EMBL" id="FOAD01000005">
    <property type="protein sequence ID" value="SEL49962.1"/>
    <property type="molecule type" value="Genomic_DNA"/>
</dbReference>
<evidence type="ECO:0000313" key="2">
    <source>
        <dbReference type="EMBL" id="SEL49962.1"/>
    </source>
</evidence>
<gene>
    <name evidence="2" type="ORF">SAMN04488691_105112</name>
</gene>
<evidence type="ECO:0000256" key="1">
    <source>
        <dbReference type="SAM" id="Coils"/>
    </source>
</evidence>
<organism evidence="2 3">
    <name type="scientific">Haloferax larsenii</name>
    <dbReference type="NCBI Taxonomy" id="302484"/>
    <lineage>
        <taxon>Archaea</taxon>
        <taxon>Methanobacteriati</taxon>
        <taxon>Methanobacteriota</taxon>
        <taxon>Stenosarchaea group</taxon>
        <taxon>Halobacteria</taxon>
        <taxon>Halobacteriales</taxon>
        <taxon>Haloferacaceae</taxon>
        <taxon>Haloferax</taxon>
    </lineage>
</organism>
<accession>A0A1H7QPW8</accession>
<evidence type="ECO:0000313" key="3">
    <source>
        <dbReference type="Proteomes" id="UP000183894"/>
    </source>
</evidence>
<sequence>MTDDDTDKTVSVSLEQLEEKVEELENREETAPTVDLTLGGAGLFGP</sequence>
<dbReference type="RefSeq" id="WP_170836914.1">
    <property type="nucleotide sequence ID" value="NZ_FOAD01000005.1"/>
</dbReference>
<proteinExistence type="predicted"/>